<sequence length="289" mass="32764">MVDRYLSRIENYESISLLKQESQWEISKHPTAVCAVNNIIYSGTKDGYIFVYKDALYTERFCPIPSKVLGIESLPTTGIITLHESGTISHINQKAGTLSHIDGFINGIIHKNSPWIISETDSGLSIFDYNKVSMYNTNNANTSKNTPRKVFSASNENNYILLCDNTVRLIDIRTMKEEIEIKNIKNIKAGIFHSSSIEMIISQENRIKNIDIRNISVIKEIKTKYTASILHEYSDTLIYSGPNLFTRCVCPVTGHSLFLHKESSCQIVSSDSLILINSSRMITEYKKHK</sequence>
<dbReference type="InterPro" id="IPR015943">
    <property type="entry name" value="WD40/YVTN_repeat-like_dom_sf"/>
</dbReference>
<dbReference type="EMBL" id="GL870879">
    <property type="protein sequence ID" value="EIJ88285.1"/>
    <property type="molecule type" value="Genomic_DNA"/>
</dbReference>
<accession>I3EGD8</accession>
<evidence type="ECO:0000313" key="1">
    <source>
        <dbReference type="EMBL" id="EIJ88285.1"/>
    </source>
</evidence>
<dbReference type="HOGENOM" id="CLU_963427_0_0_1"/>
<dbReference type="Proteomes" id="UP000002872">
    <property type="component" value="Unassembled WGS sequence"/>
</dbReference>
<gene>
    <name evidence="1" type="ORF">NEQG_01729</name>
</gene>
<reference evidence="1" key="1">
    <citation type="submission" date="2011-01" db="EMBL/GenBank/DDBJ databases">
        <title>The Genome Sequence of Nematocida parisii strain ERTm3.</title>
        <authorList>
            <consortium name="The Broad Institute Genome Sequencing Platform"/>
            <consortium name="The Broad Institute Genome Sequencing Center for Infectious Disease"/>
            <person name="Cuomo C."/>
            <person name="Troemel E."/>
            <person name="Young S.K."/>
            <person name="Zeng Q."/>
            <person name="Gargeya S."/>
            <person name="Fitzgerald M."/>
            <person name="Haas B."/>
            <person name="Abouelleil A."/>
            <person name="Alvarado L."/>
            <person name="Arachchi H.M."/>
            <person name="Berlin A."/>
            <person name="Chapman S.B."/>
            <person name="Gearin G."/>
            <person name="Goldberg J."/>
            <person name="Griggs A."/>
            <person name="Gujja S."/>
            <person name="Hansen M."/>
            <person name="Heiman D."/>
            <person name="Howarth C."/>
            <person name="Larimer J."/>
            <person name="Lui A."/>
            <person name="MacDonald P.J.P."/>
            <person name="McCowen C."/>
            <person name="Montmayeur A."/>
            <person name="Murphy C."/>
            <person name="Neiman D."/>
            <person name="Pearson M."/>
            <person name="Priest M."/>
            <person name="Roberts A."/>
            <person name="Saif S."/>
            <person name="Shea T."/>
            <person name="Sisk P."/>
            <person name="Stolte C."/>
            <person name="Sykes S."/>
            <person name="Wortman J."/>
            <person name="Nusbaum C."/>
            <person name="Birren B."/>
        </authorList>
    </citation>
    <scope>NUCLEOTIDE SEQUENCE</scope>
    <source>
        <strain evidence="1">ERTm3</strain>
    </source>
</reference>
<dbReference type="SUPFAM" id="SSF50978">
    <property type="entry name" value="WD40 repeat-like"/>
    <property type="match status" value="1"/>
</dbReference>
<dbReference type="Gene3D" id="2.130.10.10">
    <property type="entry name" value="YVTN repeat-like/Quinoprotein amine dehydrogenase"/>
    <property type="match status" value="1"/>
</dbReference>
<dbReference type="AlphaFoldDB" id="I3EGD8"/>
<proteinExistence type="predicted"/>
<dbReference type="InterPro" id="IPR036322">
    <property type="entry name" value="WD40_repeat_dom_sf"/>
</dbReference>
<organism evidence="1 2">
    <name type="scientific">Nematocida parisii (strain ERTm3)</name>
    <name type="common">Nematode killer fungus</name>
    <dbReference type="NCBI Taxonomy" id="935791"/>
    <lineage>
        <taxon>Eukaryota</taxon>
        <taxon>Fungi</taxon>
        <taxon>Fungi incertae sedis</taxon>
        <taxon>Microsporidia</taxon>
        <taxon>Nematocida</taxon>
    </lineage>
</organism>
<evidence type="ECO:0000313" key="2">
    <source>
        <dbReference type="Proteomes" id="UP000002872"/>
    </source>
</evidence>
<dbReference type="VEuPathDB" id="MicrosporidiaDB:NEQG_01729"/>
<keyword evidence="2" id="KW-1185">Reference proteome</keyword>
<dbReference type="OrthoDB" id="2194155at2759"/>
<protein>
    <submittedName>
        <fullName evidence="1">Uncharacterized protein</fullName>
    </submittedName>
</protein>
<name>I3EGD8_NEMP3</name>
<dbReference type="InParanoid" id="I3EGD8"/>